<dbReference type="EMBL" id="HG793130">
    <property type="protein sequence ID" value="CDK28978.1"/>
    <property type="molecule type" value="Genomic_DNA"/>
</dbReference>
<dbReference type="InterPro" id="IPR029071">
    <property type="entry name" value="Ubiquitin-like_domsf"/>
</dbReference>
<accession>W6MRJ0</accession>
<dbReference type="Proteomes" id="UP000019384">
    <property type="component" value="Unassembled WGS sequence"/>
</dbReference>
<evidence type="ECO:0000259" key="1">
    <source>
        <dbReference type="PROSITE" id="PS50053"/>
    </source>
</evidence>
<gene>
    <name evidence="2" type="ORF">KUCA_T00004964001</name>
</gene>
<dbReference type="PROSITE" id="PS50053">
    <property type="entry name" value="UBIQUITIN_2"/>
    <property type="match status" value="1"/>
</dbReference>
<dbReference type="AlphaFoldDB" id="W6MRJ0"/>
<dbReference type="GeneID" id="34522355"/>
<reference evidence="2" key="1">
    <citation type="submission" date="2013-12" db="EMBL/GenBank/DDBJ databases">
        <authorList>
            <person name="Genoscope - CEA"/>
        </authorList>
    </citation>
    <scope>NUCLEOTIDE SEQUENCE</scope>
    <source>
        <strain evidence="2">CBS 1993</strain>
    </source>
</reference>
<organism evidence="2 3">
    <name type="scientific">Kuraishia capsulata CBS 1993</name>
    <dbReference type="NCBI Taxonomy" id="1382522"/>
    <lineage>
        <taxon>Eukaryota</taxon>
        <taxon>Fungi</taxon>
        <taxon>Dikarya</taxon>
        <taxon>Ascomycota</taxon>
        <taxon>Saccharomycotina</taxon>
        <taxon>Pichiomycetes</taxon>
        <taxon>Pichiales</taxon>
        <taxon>Pichiaceae</taxon>
        <taxon>Kuraishia</taxon>
    </lineage>
</organism>
<keyword evidence="3" id="KW-1185">Reference proteome</keyword>
<dbReference type="Gene3D" id="3.10.20.90">
    <property type="entry name" value="Phosphatidylinositol 3-kinase Catalytic Subunit, Chain A, domain 1"/>
    <property type="match status" value="1"/>
</dbReference>
<dbReference type="SUPFAM" id="SSF54236">
    <property type="entry name" value="Ubiquitin-like"/>
    <property type="match status" value="1"/>
</dbReference>
<name>W6MRJ0_9ASCO</name>
<dbReference type="HOGENOM" id="CLU_1294717_0_0_1"/>
<dbReference type="InterPro" id="IPR000626">
    <property type="entry name" value="Ubiquitin-like_dom"/>
</dbReference>
<dbReference type="RefSeq" id="XP_022460967.1">
    <property type="nucleotide sequence ID" value="XM_022606101.1"/>
</dbReference>
<proteinExistence type="predicted"/>
<sequence length="218" mass="23929">MSDSSEKDAAIKLLYLLSVTKSDIKFPDHYVQELKTVNQSAHSYQLSPYDYPAQKRPDNTQSGRSINLTVKSIRPPRFTATVSASSKDLVYNVKKQLVQSVPELKDIHESQLKLMLKTKVLPDTTTLGSHVPDGEDALSLMVMVGKLEAGAENSSLVAAEAVTPNPEKASKALSAEAMDVDLKISETAWSKVYAILEGEISDKSRLDAYFEKIKSLAI</sequence>
<reference evidence="2" key="2">
    <citation type="submission" date="2014-02" db="EMBL/GenBank/DDBJ databases">
        <title>Complete DNA sequence of /Kuraishia capsulata/ illustrates novel genomic features among budding yeasts (/Saccharomycotina/).</title>
        <authorList>
            <person name="Morales L."/>
            <person name="Noel B."/>
            <person name="Porcel B."/>
            <person name="Marcet-Houben M."/>
            <person name="Hullo M-F."/>
            <person name="Sacerdot C."/>
            <person name="Tekaia F."/>
            <person name="Leh-Louis V."/>
            <person name="Despons L."/>
            <person name="Khanna V."/>
            <person name="Aury J-M."/>
            <person name="Barbe V."/>
            <person name="Couloux A."/>
            <person name="Labadie K."/>
            <person name="Pelletier E."/>
            <person name="Souciet J-L."/>
            <person name="Boekhout T."/>
            <person name="Gabaldon T."/>
            <person name="Wincker P."/>
            <person name="Dujon B."/>
        </authorList>
    </citation>
    <scope>NUCLEOTIDE SEQUENCE</scope>
    <source>
        <strain evidence="2">CBS 1993</strain>
    </source>
</reference>
<protein>
    <recommendedName>
        <fullName evidence="1">Ubiquitin-like domain-containing protein</fullName>
    </recommendedName>
</protein>
<dbReference type="OrthoDB" id="4067208at2759"/>
<evidence type="ECO:0000313" key="2">
    <source>
        <dbReference type="EMBL" id="CDK28978.1"/>
    </source>
</evidence>
<feature type="domain" description="Ubiquitin-like" evidence="1">
    <location>
        <begin position="66"/>
        <end position="142"/>
    </location>
</feature>
<evidence type="ECO:0000313" key="3">
    <source>
        <dbReference type="Proteomes" id="UP000019384"/>
    </source>
</evidence>